<dbReference type="EMBL" id="NJBO01000015">
    <property type="protein sequence ID" value="TKJ40968.1"/>
    <property type="molecule type" value="Genomic_DNA"/>
</dbReference>
<dbReference type="NCBIfam" id="TIGR01595">
    <property type="entry name" value="cas_CT1132"/>
    <property type="match status" value="1"/>
</dbReference>
<sequence>MAKEKTEPIQNRYEFLVLFDCENGNPNGDPDSGNAPRIDPQDMHGLVSDVALKRRIRNYVQVAKQGEEKYNIFIQHATNLNTQIAVAHEETKGGLKTDKKANKAKVELARNWMCENFYDVRTFGAVLSTGPNAGQVRGPVQFSFARSLDPILPLDVSITRMAIAEPEGKVLPSSQEYAKLEANKPEDKLRTMGRKALIPYGLYVGKGFISAHLANDTGFTEEDLKLFWEALFNMYEHDRSASKGLMSVREPVFVFRHVGTDSDETQRSQQARLGCAPAHKLFELIEVKKREGIDAPRSFADYQITFYKSKLPKGVQVGFMVAGENGKAKIQWDEVPGFLEVK</sequence>
<comment type="caution">
    <text evidence="1">The sequence shown here is derived from an EMBL/GenBank/DDBJ whole genome shotgun (WGS) entry which is preliminary data.</text>
</comment>
<dbReference type="GO" id="GO:0043571">
    <property type="term" value="P:maintenance of CRISPR repeat elements"/>
    <property type="evidence" value="ECO:0007669"/>
    <property type="project" value="InterPro"/>
</dbReference>
<name>A0A532V1C3_UNCT6</name>
<dbReference type="InterPro" id="IPR013418">
    <property type="entry name" value="CRISPR-assoc_prot_Cas7/Csd2"/>
</dbReference>
<reference evidence="1 2" key="1">
    <citation type="submission" date="2017-06" db="EMBL/GenBank/DDBJ databases">
        <title>Novel microbial phyla capable of carbon fixation and sulfur reduction in deep-sea sediments.</title>
        <authorList>
            <person name="Huang J."/>
            <person name="Baker B."/>
            <person name="Wang Y."/>
        </authorList>
    </citation>
    <scope>NUCLEOTIDE SEQUENCE [LARGE SCALE GENOMIC DNA]</scope>
    <source>
        <strain evidence="1">B3_TA06</strain>
    </source>
</reference>
<dbReference type="Pfam" id="PF05107">
    <property type="entry name" value="Cas_Cas7"/>
    <property type="match status" value="1"/>
</dbReference>
<evidence type="ECO:0000313" key="2">
    <source>
        <dbReference type="Proteomes" id="UP000317778"/>
    </source>
</evidence>
<organism evidence="1 2">
    <name type="scientific">candidate division TA06 bacterium B3_TA06</name>
    <dbReference type="NCBI Taxonomy" id="2012487"/>
    <lineage>
        <taxon>Bacteria</taxon>
        <taxon>Bacteria division TA06</taxon>
    </lineage>
</organism>
<proteinExistence type="predicted"/>
<dbReference type="InterPro" id="IPR006482">
    <property type="entry name" value="Cas7_Csh2/Csh2"/>
</dbReference>
<accession>A0A532V1C3</accession>
<dbReference type="AlphaFoldDB" id="A0A532V1C3"/>
<gene>
    <name evidence="1" type="primary">cas7c</name>
    <name evidence="1" type="ORF">CEE36_08865</name>
</gene>
<dbReference type="Proteomes" id="UP000317778">
    <property type="component" value="Unassembled WGS sequence"/>
</dbReference>
<protein>
    <submittedName>
        <fullName evidence="1">Type I-C CRISPR-associated protein Cas7/Csd2</fullName>
    </submittedName>
</protein>
<evidence type="ECO:0000313" key="1">
    <source>
        <dbReference type="EMBL" id="TKJ40968.1"/>
    </source>
</evidence>
<dbReference type="NCBIfam" id="TIGR02589">
    <property type="entry name" value="cas_Csd2"/>
    <property type="match status" value="1"/>
</dbReference>